<evidence type="ECO:0000256" key="10">
    <source>
        <dbReference type="RuleBase" id="RU003694"/>
    </source>
</evidence>
<evidence type="ECO:0000256" key="7">
    <source>
        <dbReference type="ARBA" id="ARBA00023098"/>
    </source>
</evidence>
<dbReference type="CDD" id="cd00834">
    <property type="entry name" value="KAS_I_II"/>
    <property type="match status" value="1"/>
</dbReference>
<comment type="caution">
    <text evidence="12">The sequence shown here is derived from an EMBL/GenBank/DDBJ whole genome shotgun (WGS) entry which is preliminary data.</text>
</comment>
<evidence type="ECO:0000259" key="11">
    <source>
        <dbReference type="PROSITE" id="PS52004"/>
    </source>
</evidence>
<dbReference type="PANTHER" id="PTHR11712:SF336">
    <property type="entry name" value="3-OXOACYL-[ACYL-CARRIER-PROTEIN] SYNTHASE, MITOCHONDRIAL"/>
    <property type="match status" value="1"/>
</dbReference>
<dbReference type="NCBIfam" id="NF005916">
    <property type="entry name" value="PRK07910.1"/>
    <property type="match status" value="1"/>
</dbReference>
<evidence type="ECO:0000256" key="4">
    <source>
        <dbReference type="ARBA" id="ARBA00022516"/>
    </source>
</evidence>
<keyword evidence="4" id="KW-0444">Lipid biosynthesis</keyword>
<dbReference type="InterPro" id="IPR016039">
    <property type="entry name" value="Thiolase-like"/>
</dbReference>
<protein>
    <submittedName>
        <fullName evidence="12">Beta-ketoacyl-[acyl-carrier-protein] synthase II</fullName>
    </submittedName>
</protein>
<dbReference type="PANTHER" id="PTHR11712">
    <property type="entry name" value="POLYKETIDE SYNTHASE-RELATED"/>
    <property type="match status" value="1"/>
</dbReference>
<evidence type="ECO:0000313" key="13">
    <source>
        <dbReference type="Proteomes" id="UP000193487"/>
    </source>
</evidence>
<reference evidence="12 13" key="1">
    <citation type="submission" date="2016-01" db="EMBL/GenBank/DDBJ databases">
        <title>The new phylogeny of the genus Mycobacterium.</title>
        <authorList>
            <person name="Tarcisio F."/>
            <person name="Conor M."/>
            <person name="Antonella G."/>
            <person name="Elisabetta G."/>
            <person name="Giulia F.S."/>
            <person name="Sara T."/>
            <person name="Anna F."/>
            <person name="Clotilde B."/>
            <person name="Roberto B."/>
            <person name="Veronica D.S."/>
            <person name="Fabio R."/>
            <person name="Monica P."/>
            <person name="Olivier J."/>
            <person name="Enrico T."/>
            <person name="Nicola S."/>
        </authorList>
    </citation>
    <scope>NUCLEOTIDE SEQUENCE [LARGE SCALE GENOMIC DNA]</scope>
    <source>
        <strain evidence="12 13">DSM 45166</strain>
    </source>
</reference>
<dbReference type="FunFam" id="3.40.47.10:FF:000018">
    <property type="entry name" value="3-oxoacyl-[acyl-carrier-protein] synthase 2"/>
    <property type="match status" value="1"/>
</dbReference>
<dbReference type="NCBIfam" id="NF005589">
    <property type="entry name" value="PRK07314.1"/>
    <property type="match status" value="1"/>
</dbReference>
<evidence type="ECO:0000256" key="5">
    <source>
        <dbReference type="ARBA" id="ARBA00022679"/>
    </source>
</evidence>
<dbReference type="GO" id="GO:0005829">
    <property type="term" value="C:cytosol"/>
    <property type="evidence" value="ECO:0007669"/>
    <property type="project" value="TreeGrafter"/>
</dbReference>
<dbReference type="STRING" id="487514.A5707_21950"/>
<comment type="similarity">
    <text evidence="3 10">Belongs to the thiolase-like superfamily. Beta-ketoacyl-ACP synthases family.</text>
</comment>
<gene>
    <name evidence="12" type="ORF">AWC14_09820</name>
</gene>
<evidence type="ECO:0000256" key="3">
    <source>
        <dbReference type="ARBA" id="ARBA00008467"/>
    </source>
</evidence>
<dbReference type="PROSITE" id="PS52004">
    <property type="entry name" value="KS3_2"/>
    <property type="match status" value="1"/>
</dbReference>
<dbReference type="UniPathway" id="UPA00915"/>
<comment type="subcellular location">
    <subcellularLocation>
        <location evidence="1">Cytoplasm</location>
    </subcellularLocation>
</comment>
<dbReference type="Gene3D" id="3.40.47.10">
    <property type="match status" value="2"/>
</dbReference>
<dbReference type="InterPro" id="IPR020841">
    <property type="entry name" value="PKS_Beta-ketoAc_synthase_dom"/>
</dbReference>
<dbReference type="Proteomes" id="UP000193487">
    <property type="component" value="Unassembled WGS sequence"/>
</dbReference>
<feature type="domain" description="Ketosynthase family 3 (KS3)" evidence="11">
    <location>
        <begin position="16"/>
        <end position="421"/>
    </location>
</feature>
<evidence type="ECO:0000256" key="8">
    <source>
        <dbReference type="ARBA" id="ARBA00023160"/>
    </source>
</evidence>
<dbReference type="InterPro" id="IPR000794">
    <property type="entry name" value="Beta-ketoacyl_synthase"/>
</dbReference>
<sequence length="422" mass="44411">MEASNAVAGFSTGNGFPDVVVTGVAMSTALATDVDGTWKKLLDGQSGIRKLEDPFVEQFDAPVRIGGHLLEDFDAELNRVELRRMLFLQKISVVLGRRAWTNAGSPEVDPNRLMVSIGTAMGSTEEMVFGYDDIRARGLKAVNPVGVLMMMPNSGSAWVGLERQARAGIITPVSACASGAEAIARAWQQIVLGEADIAICGGVETRIEAVPIAAFAHMGILSTNNDDPAGACRPFDKDRDGFVFGEAGALLVVEREDHAKARGATILARLMGAAITSDGYHIVAPDPNGVRAGQAITRAIQLAGLRPTDIDHVNAHATGTVFGDQAEAKAINNAFGAHRPAVYAPKAALGHSIGAVGAVESILTVLALRDGVIPPTLNLHNLDPEIDLDVVAGEPRPGSYRYAIKDSFSFGGHNVALAFGKY</sequence>
<dbReference type="FunFam" id="3.40.47.10:FF:000029">
    <property type="entry name" value="3-oxoacyl-[acyl-carrier-protein] synthase 1"/>
    <property type="match status" value="1"/>
</dbReference>
<dbReference type="InterPro" id="IPR014030">
    <property type="entry name" value="Ketoacyl_synth_N"/>
</dbReference>
<keyword evidence="9" id="KW-0012">Acyltransferase</keyword>
<organism evidence="12 13">
    <name type="scientific">Mycobacterium kyorinense</name>
    <dbReference type="NCBI Taxonomy" id="487514"/>
    <lineage>
        <taxon>Bacteria</taxon>
        <taxon>Bacillati</taxon>
        <taxon>Actinomycetota</taxon>
        <taxon>Actinomycetes</taxon>
        <taxon>Mycobacteriales</taxon>
        <taxon>Mycobacteriaceae</taxon>
        <taxon>Mycobacterium</taxon>
    </lineage>
</organism>
<name>A0A1X1XQ94_9MYCO</name>
<comment type="pathway">
    <text evidence="2">Lipid metabolism; mycolic acid biosynthesis.</text>
</comment>
<dbReference type="AlphaFoldDB" id="A0A1X1XQ94"/>
<keyword evidence="7" id="KW-0443">Lipid metabolism</keyword>
<dbReference type="RefSeq" id="WP_045373995.1">
    <property type="nucleotide sequence ID" value="NZ_BBKA01000011.1"/>
</dbReference>
<evidence type="ECO:0000256" key="9">
    <source>
        <dbReference type="ARBA" id="ARBA00023315"/>
    </source>
</evidence>
<dbReference type="Pfam" id="PF00109">
    <property type="entry name" value="ketoacyl-synt"/>
    <property type="match status" value="1"/>
</dbReference>
<keyword evidence="6" id="KW-0276">Fatty acid metabolism</keyword>
<evidence type="ECO:0000256" key="1">
    <source>
        <dbReference type="ARBA" id="ARBA00004496"/>
    </source>
</evidence>
<evidence type="ECO:0000256" key="2">
    <source>
        <dbReference type="ARBA" id="ARBA00004796"/>
    </source>
</evidence>
<dbReference type="EMBL" id="LQPE01000143">
    <property type="protein sequence ID" value="ORW01022.1"/>
    <property type="molecule type" value="Genomic_DNA"/>
</dbReference>
<keyword evidence="13" id="KW-1185">Reference proteome</keyword>
<dbReference type="Pfam" id="PF02801">
    <property type="entry name" value="Ketoacyl-synt_C"/>
    <property type="match status" value="1"/>
</dbReference>
<dbReference type="InterPro" id="IPR014031">
    <property type="entry name" value="Ketoacyl_synth_C"/>
</dbReference>
<evidence type="ECO:0000256" key="6">
    <source>
        <dbReference type="ARBA" id="ARBA00022832"/>
    </source>
</evidence>
<keyword evidence="8" id="KW-0275">Fatty acid biosynthesis</keyword>
<dbReference type="SMART" id="SM00825">
    <property type="entry name" value="PKS_KS"/>
    <property type="match status" value="1"/>
</dbReference>
<proteinExistence type="inferred from homology"/>
<keyword evidence="5 10" id="KW-0808">Transferase</keyword>
<evidence type="ECO:0000313" key="12">
    <source>
        <dbReference type="EMBL" id="ORW01022.1"/>
    </source>
</evidence>
<dbReference type="GO" id="GO:0004315">
    <property type="term" value="F:3-oxoacyl-[acyl-carrier-protein] synthase activity"/>
    <property type="evidence" value="ECO:0007669"/>
    <property type="project" value="TreeGrafter"/>
</dbReference>
<dbReference type="GO" id="GO:0030497">
    <property type="term" value="P:fatty acid elongation"/>
    <property type="evidence" value="ECO:0007669"/>
    <property type="project" value="UniProtKB-ARBA"/>
</dbReference>
<dbReference type="SUPFAM" id="SSF53901">
    <property type="entry name" value="Thiolase-like"/>
    <property type="match status" value="2"/>
</dbReference>
<accession>A0A1X1XQ94</accession>